<dbReference type="CDD" id="cd06571">
    <property type="entry name" value="Bac_DnaA_C"/>
    <property type="match status" value="1"/>
</dbReference>
<dbReference type="Proteomes" id="UP001626536">
    <property type="component" value="Plasmid pRX1"/>
</dbReference>
<dbReference type="InterPro" id="IPR010921">
    <property type="entry name" value="Trp_repressor/repl_initiator"/>
</dbReference>
<organism evidence="3 4">
    <name type="scientific">Methylocapsa polymorpha</name>
    <dbReference type="NCBI Taxonomy" id="3080828"/>
    <lineage>
        <taxon>Bacteria</taxon>
        <taxon>Pseudomonadati</taxon>
        <taxon>Pseudomonadota</taxon>
        <taxon>Alphaproteobacteria</taxon>
        <taxon>Hyphomicrobiales</taxon>
        <taxon>Beijerinckiaceae</taxon>
        <taxon>Methylocapsa</taxon>
    </lineage>
</organism>
<dbReference type="PANTHER" id="PTHR30050">
    <property type="entry name" value="CHROMOSOMAL REPLICATION INITIATOR PROTEIN DNAA"/>
    <property type="match status" value="1"/>
</dbReference>
<sequence length="131" mass="14566">MVPLETCGPFTIRQIVRAVVQFYSISLDEVLSATRKSRTARIRQIACYLAKALTDKSLPEIGRRIGGKDHTTVIYSLRKIESLLKTDPSLAAEIAELRIRLKKAEARSDQSESPNLVPPMDVSKQQAESAL</sequence>
<feature type="domain" description="Chromosomal replication initiator DnaA C-terminal" evidence="2">
    <location>
        <begin position="11"/>
        <end position="80"/>
    </location>
</feature>
<dbReference type="PANTHER" id="PTHR30050:SF2">
    <property type="entry name" value="CHROMOSOMAL REPLICATION INITIATOR PROTEIN DNAA"/>
    <property type="match status" value="1"/>
</dbReference>
<evidence type="ECO:0000313" key="4">
    <source>
        <dbReference type="Proteomes" id="UP001626536"/>
    </source>
</evidence>
<proteinExistence type="predicted"/>
<dbReference type="PROSITE" id="PS01008">
    <property type="entry name" value="DNAA"/>
    <property type="match status" value="1"/>
</dbReference>
<keyword evidence="4" id="KW-1185">Reference proteome</keyword>
<dbReference type="Pfam" id="PF08299">
    <property type="entry name" value="Bac_DnaA_C"/>
    <property type="match status" value="1"/>
</dbReference>
<evidence type="ECO:0000256" key="1">
    <source>
        <dbReference type="SAM" id="MobiDB-lite"/>
    </source>
</evidence>
<accession>A0ABZ0HXT2</accession>
<dbReference type="Gene3D" id="1.10.1750.10">
    <property type="match status" value="1"/>
</dbReference>
<name>A0ABZ0HXT2_9HYPH</name>
<reference evidence="3 4" key="1">
    <citation type="submission" date="2023-10" db="EMBL/GenBank/DDBJ databases">
        <title>Novel methanotroph of the genus Methylocapsa from a subarctic wetland.</title>
        <authorList>
            <person name="Belova S.E."/>
            <person name="Oshkin I.Y."/>
            <person name="Miroshnikov K."/>
            <person name="Dedysh S.N."/>
        </authorList>
    </citation>
    <scope>NUCLEOTIDE SEQUENCE [LARGE SCALE GENOMIC DNA]</scope>
    <source>
        <strain evidence="3 4">RX1</strain>
        <plasmid evidence="3 4">pRX1</plasmid>
    </source>
</reference>
<dbReference type="InterPro" id="IPR013159">
    <property type="entry name" value="DnaA_C"/>
</dbReference>
<feature type="region of interest" description="Disordered" evidence="1">
    <location>
        <begin position="105"/>
        <end position="131"/>
    </location>
</feature>
<geneLocation type="plasmid" evidence="3 4">
    <name>pRX1</name>
</geneLocation>
<protein>
    <submittedName>
        <fullName evidence="3">Helix-turn-helix domain-containing protein</fullName>
    </submittedName>
</protein>
<dbReference type="SMART" id="SM00760">
    <property type="entry name" value="Bac_DnaA_C"/>
    <property type="match status" value="1"/>
</dbReference>
<evidence type="ECO:0000259" key="2">
    <source>
        <dbReference type="SMART" id="SM00760"/>
    </source>
</evidence>
<dbReference type="EMBL" id="CP136863">
    <property type="protein sequence ID" value="WOJ91720.1"/>
    <property type="molecule type" value="Genomic_DNA"/>
</dbReference>
<keyword evidence="3" id="KW-0614">Plasmid</keyword>
<dbReference type="InterPro" id="IPR018312">
    <property type="entry name" value="Chromosome_initiator_DnaA_CS"/>
</dbReference>
<evidence type="ECO:0000313" key="3">
    <source>
        <dbReference type="EMBL" id="WOJ91720.1"/>
    </source>
</evidence>
<dbReference type="RefSeq" id="WP_318655148.1">
    <property type="nucleotide sequence ID" value="NZ_CP136863.1"/>
</dbReference>
<dbReference type="SUPFAM" id="SSF48295">
    <property type="entry name" value="TrpR-like"/>
    <property type="match status" value="1"/>
</dbReference>
<gene>
    <name evidence="3" type="ORF">RZS28_18505</name>
</gene>